<reference evidence="2" key="1">
    <citation type="submission" date="2020-02" db="EMBL/GenBank/DDBJ databases">
        <authorList>
            <person name="Meier V. D."/>
        </authorList>
    </citation>
    <scope>NUCLEOTIDE SEQUENCE</scope>
    <source>
        <strain evidence="2">AVDCRST_MAG80</strain>
    </source>
</reference>
<organism evidence="2">
    <name type="scientific">uncultured Rubrobacteraceae bacterium</name>
    <dbReference type="NCBI Taxonomy" id="349277"/>
    <lineage>
        <taxon>Bacteria</taxon>
        <taxon>Bacillati</taxon>
        <taxon>Actinomycetota</taxon>
        <taxon>Rubrobacteria</taxon>
        <taxon>Rubrobacterales</taxon>
        <taxon>Rubrobacteraceae</taxon>
        <taxon>environmental samples</taxon>
    </lineage>
</organism>
<sequence>DRGRGRLFRRVAARRHSAQRPRDAYSGRLRWGRRGRRGL</sequence>
<name>A0A6J4QYT9_9ACTN</name>
<evidence type="ECO:0000313" key="2">
    <source>
        <dbReference type="EMBL" id="CAA9450480.1"/>
    </source>
</evidence>
<feature type="region of interest" description="Disordered" evidence="1">
    <location>
        <begin position="1"/>
        <end position="39"/>
    </location>
</feature>
<feature type="non-terminal residue" evidence="2">
    <location>
        <position position="1"/>
    </location>
</feature>
<dbReference type="AlphaFoldDB" id="A0A6J4QYT9"/>
<evidence type="ECO:0000256" key="1">
    <source>
        <dbReference type="SAM" id="MobiDB-lite"/>
    </source>
</evidence>
<accession>A0A6J4QYT9</accession>
<feature type="compositionally biased region" description="Basic residues" evidence="1">
    <location>
        <begin position="30"/>
        <end position="39"/>
    </location>
</feature>
<proteinExistence type="predicted"/>
<feature type="compositionally biased region" description="Basic residues" evidence="1">
    <location>
        <begin position="1"/>
        <end position="19"/>
    </location>
</feature>
<protein>
    <submittedName>
        <fullName evidence="2">Phosphate starvation-inducible protein PhoH, predicted ATPase</fullName>
    </submittedName>
</protein>
<dbReference type="EMBL" id="CADCVC010000191">
    <property type="protein sequence ID" value="CAA9450480.1"/>
    <property type="molecule type" value="Genomic_DNA"/>
</dbReference>
<gene>
    <name evidence="2" type="ORF">AVDCRST_MAG80-2209</name>
</gene>
<feature type="non-terminal residue" evidence="2">
    <location>
        <position position="39"/>
    </location>
</feature>